<evidence type="ECO:0000256" key="1">
    <source>
        <dbReference type="SAM" id="MobiDB-lite"/>
    </source>
</evidence>
<proteinExistence type="predicted"/>
<comment type="caution">
    <text evidence="2">The sequence shown here is derived from an EMBL/GenBank/DDBJ whole genome shotgun (WGS) entry which is preliminary data.</text>
</comment>
<feature type="compositionally biased region" description="Polar residues" evidence="1">
    <location>
        <begin position="386"/>
        <end position="400"/>
    </location>
</feature>
<feature type="compositionally biased region" description="Polar residues" evidence="1">
    <location>
        <begin position="446"/>
        <end position="456"/>
    </location>
</feature>
<accession>A0A9N8EG81</accession>
<feature type="compositionally biased region" description="Polar residues" evidence="1">
    <location>
        <begin position="250"/>
        <end position="263"/>
    </location>
</feature>
<feature type="region of interest" description="Disordered" evidence="1">
    <location>
        <begin position="30"/>
        <end position="523"/>
    </location>
</feature>
<feature type="compositionally biased region" description="Polar residues" evidence="1">
    <location>
        <begin position="216"/>
        <end position="234"/>
    </location>
</feature>
<feature type="region of interest" description="Disordered" evidence="1">
    <location>
        <begin position="716"/>
        <end position="746"/>
    </location>
</feature>
<feature type="compositionally biased region" description="Low complexity" evidence="1">
    <location>
        <begin position="460"/>
        <end position="473"/>
    </location>
</feature>
<name>A0A9N8EG81_9STRA</name>
<evidence type="ECO:0000313" key="2">
    <source>
        <dbReference type="EMBL" id="CAB9518564.1"/>
    </source>
</evidence>
<dbReference type="Proteomes" id="UP001153069">
    <property type="component" value="Unassembled WGS sequence"/>
</dbReference>
<feature type="compositionally biased region" description="Low complexity" evidence="1">
    <location>
        <begin position="126"/>
        <end position="137"/>
    </location>
</feature>
<feature type="compositionally biased region" description="Polar residues" evidence="1">
    <location>
        <begin position="280"/>
        <end position="295"/>
    </location>
</feature>
<feature type="compositionally biased region" description="Polar residues" evidence="1">
    <location>
        <begin position="112"/>
        <end position="124"/>
    </location>
</feature>
<keyword evidence="3" id="KW-1185">Reference proteome</keyword>
<organism evidence="2 3">
    <name type="scientific">Seminavis robusta</name>
    <dbReference type="NCBI Taxonomy" id="568900"/>
    <lineage>
        <taxon>Eukaryota</taxon>
        <taxon>Sar</taxon>
        <taxon>Stramenopiles</taxon>
        <taxon>Ochrophyta</taxon>
        <taxon>Bacillariophyta</taxon>
        <taxon>Bacillariophyceae</taxon>
        <taxon>Bacillariophycidae</taxon>
        <taxon>Naviculales</taxon>
        <taxon>Naviculaceae</taxon>
        <taxon>Seminavis</taxon>
    </lineage>
</organism>
<feature type="compositionally biased region" description="Polar residues" evidence="1">
    <location>
        <begin position="155"/>
        <end position="168"/>
    </location>
</feature>
<gene>
    <name evidence="2" type="ORF">SEMRO_945_G223120.1</name>
</gene>
<dbReference type="AlphaFoldDB" id="A0A9N8EG81"/>
<sequence length="746" mass="79371">MLLLWAFGLVSSAWISSPRSVAVRANSRGLFSSSTRNNDGWDATKYEKFSPSQSTRSEFNPSTGQYEDPPPGPGFVNVRPPPQSRQFSGPRQPNAPENNFAPSNGRVPEYQNGPNSNGFNNDPRSNGPNNGFGNNGFDARNDPPPGPFGGNNFDTRNQPNNGFSNNGFDSPGNPPPGQFGGGMGGNFNTRSQPTNGNNGFDARNSAPPGQFGGATGNNFDTRKQQNNGFSNNGFDSLGNPPPGQVGGSIGNNFDTRSQPTNGNDGFGSPGNPPPGLFGGATSNNFDTWNQPSSGFDGNGFEARNNPPPGQFGGSMGGTFEARNQPANRNNNGFDVRNNPPPGQFGGATGNNFDTRNQPSNGFSNNGFDGRSSQPPGSFGGNMGANGPQQQFFNDPQQSNMPGAYQPENGGAPGYQNGDNSYYDGFDNPSQFNNGYTGPQIQPPPSQSYGNQGQSQPRSPPNNGVNGQQNSNSQLAAVPKKSSPYMNRDKPYYMEEKQRYDFGDRRKQSSVASRNNGNRNSRDLFDQVTNGILDRFGIKSPFSEIGGLKDLFSQSLLNDIPKMMPTTFSQMEMQPLLDSAQRFINDDVACTTALGSPIQMGQVFAQSQATSSVDGQTQESRTNLQVTVQGSNGAGTVGIFATDQGIEAIILQVGGKGDAYSQEINVQVPKVAGFNGSGSGGFGNNGFGGGGFGNSNNGWGMNRNSMGSKVVDVEVVAEEERQRQRQSQQMPQQQRALPLPSEWTTAV</sequence>
<feature type="compositionally biased region" description="Polar residues" evidence="1">
    <location>
        <begin position="189"/>
        <end position="198"/>
    </location>
</feature>
<feature type="compositionally biased region" description="Polar residues" evidence="1">
    <location>
        <begin position="50"/>
        <end position="65"/>
    </location>
</feature>
<feature type="compositionally biased region" description="Polar residues" evidence="1">
    <location>
        <begin position="427"/>
        <end position="439"/>
    </location>
</feature>
<feature type="compositionally biased region" description="Polar residues" evidence="1">
    <location>
        <begin position="349"/>
        <end position="375"/>
    </location>
</feature>
<feature type="compositionally biased region" description="Polar residues" evidence="1">
    <location>
        <begin position="508"/>
        <end position="518"/>
    </location>
</feature>
<reference evidence="2" key="1">
    <citation type="submission" date="2020-06" db="EMBL/GenBank/DDBJ databases">
        <authorList>
            <consortium name="Plant Systems Biology data submission"/>
        </authorList>
    </citation>
    <scope>NUCLEOTIDE SEQUENCE</scope>
    <source>
        <strain evidence="2">D6</strain>
    </source>
</reference>
<feature type="compositionally biased region" description="Pro residues" evidence="1">
    <location>
        <begin position="68"/>
        <end position="83"/>
    </location>
</feature>
<feature type="compositionally biased region" description="Basic and acidic residues" evidence="1">
    <location>
        <begin position="486"/>
        <end position="506"/>
    </location>
</feature>
<feature type="compositionally biased region" description="Low complexity" evidence="1">
    <location>
        <begin position="724"/>
        <end position="734"/>
    </location>
</feature>
<dbReference type="EMBL" id="CAICTM010000943">
    <property type="protein sequence ID" value="CAB9518564.1"/>
    <property type="molecule type" value="Genomic_DNA"/>
</dbReference>
<protein>
    <submittedName>
        <fullName evidence="2">Uncharacterized protein</fullName>
    </submittedName>
</protein>
<feature type="compositionally biased region" description="Polar residues" evidence="1">
    <location>
        <begin position="84"/>
        <end position="102"/>
    </location>
</feature>
<feature type="compositionally biased region" description="Low complexity" evidence="1">
    <location>
        <begin position="327"/>
        <end position="337"/>
    </location>
</feature>
<evidence type="ECO:0000313" key="3">
    <source>
        <dbReference type="Proteomes" id="UP001153069"/>
    </source>
</evidence>